<organism evidence="1 2">
    <name type="scientific">Escherichia albertii</name>
    <dbReference type="NCBI Taxonomy" id="208962"/>
    <lineage>
        <taxon>Bacteria</taxon>
        <taxon>Pseudomonadati</taxon>
        <taxon>Pseudomonadota</taxon>
        <taxon>Gammaproteobacteria</taxon>
        <taxon>Enterobacterales</taxon>
        <taxon>Enterobacteriaceae</taxon>
        <taxon>Escherichia</taxon>
    </lineage>
</organism>
<gene>
    <name evidence="1" type="ORF">JRC44_11835</name>
</gene>
<protein>
    <submittedName>
        <fullName evidence="1">Uncharacterized protein</fullName>
    </submittedName>
</protein>
<evidence type="ECO:0000313" key="2">
    <source>
        <dbReference type="Proteomes" id="UP000663211"/>
    </source>
</evidence>
<name>A0ABD7E3H4_ESCAL</name>
<dbReference type="RefSeq" id="WP_021526742.1">
    <property type="nucleotide sequence ID" value="NZ_BJCV01000129.1"/>
</dbReference>
<dbReference type="AlphaFoldDB" id="A0ABD7E3H4"/>
<accession>A0ABD7E3H4</accession>
<evidence type="ECO:0000313" key="1">
    <source>
        <dbReference type="EMBL" id="QST71655.1"/>
    </source>
</evidence>
<dbReference type="EMBL" id="CP070296">
    <property type="protein sequence ID" value="QST71655.1"/>
    <property type="molecule type" value="Genomic_DNA"/>
</dbReference>
<proteinExistence type="predicted"/>
<dbReference type="Proteomes" id="UP000663211">
    <property type="component" value="Chromosome"/>
</dbReference>
<reference evidence="1 2" key="1">
    <citation type="submission" date="2021-03" db="EMBL/GenBank/DDBJ databases">
        <title>Comparative genomics of Chinese and international isolates of Escherichia albertii: population structure and evolution of virulence and antimicrobial resistance.</title>
        <authorList>
            <person name="Wang H."/>
            <person name="Xiong Y."/>
            <person name="Luo L."/>
        </authorList>
    </citation>
    <scope>NUCLEOTIDE SEQUENCE [LARGE SCALE GENOMIC DNA]</scope>
    <source>
        <strain evidence="1 2">Sample 165</strain>
    </source>
</reference>
<sequence>MEKSTSFKVFYDANDKELSKHAIDAETLGKSILSMTTLINKADSLLNEGNKSVKILVTAPIQKGSVGIAYTVVQLLPHAIDVLQTIGIVGTVGATAHATALSLIRQLGSKKVVSITKKAGTDKAVLEFEDGEIECSSAVATLVTEPTIRDALISVVQAPLDGKDSPIFKIVDENDKVLLKLEGEQTEEIKPLPRGTLLTKTVEEKEVNVKFTQVNFHSEKGWRMDYNQDEHSVLLTDYEFLAKVRQAEGTITSEDMFSVLLETTRTTSARGQTEKYVIKKVLRHRVIQGKKLI</sequence>